<dbReference type="AlphaFoldDB" id="A0A397H2K8"/>
<keyword evidence="2" id="KW-1185">Reference proteome</keyword>
<reference evidence="1 2" key="1">
    <citation type="submission" date="2018-08" db="EMBL/GenBank/DDBJ databases">
        <title>Genome and evolution of the arbuscular mycorrhizal fungus Diversispora epigaea (formerly Glomus versiforme) and its bacterial endosymbionts.</title>
        <authorList>
            <person name="Sun X."/>
            <person name="Fei Z."/>
            <person name="Harrison M."/>
        </authorList>
    </citation>
    <scope>NUCLEOTIDE SEQUENCE [LARGE SCALE GENOMIC DNA]</scope>
    <source>
        <strain evidence="1 2">IT104</strain>
    </source>
</reference>
<sequence length="107" mass="12527">MDILKYPFNVGLIKLSVSAFIKFKELLEKSLTDLKSYIQDACTRTPDNNENANLFITLTELTPEKKRYTTDKKKVVTLTLYLVKSIYRLTPPFDFVTQIIEMCSYFR</sequence>
<proteinExistence type="predicted"/>
<organism evidence="1 2">
    <name type="scientific">Diversispora epigaea</name>
    <dbReference type="NCBI Taxonomy" id="1348612"/>
    <lineage>
        <taxon>Eukaryota</taxon>
        <taxon>Fungi</taxon>
        <taxon>Fungi incertae sedis</taxon>
        <taxon>Mucoromycota</taxon>
        <taxon>Glomeromycotina</taxon>
        <taxon>Glomeromycetes</taxon>
        <taxon>Diversisporales</taxon>
        <taxon>Diversisporaceae</taxon>
        <taxon>Diversispora</taxon>
    </lineage>
</organism>
<evidence type="ECO:0000313" key="2">
    <source>
        <dbReference type="Proteomes" id="UP000266861"/>
    </source>
</evidence>
<dbReference type="EMBL" id="PQFF01000361">
    <property type="protein sequence ID" value="RHZ56088.1"/>
    <property type="molecule type" value="Genomic_DNA"/>
</dbReference>
<dbReference type="Proteomes" id="UP000266861">
    <property type="component" value="Unassembled WGS sequence"/>
</dbReference>
<gene>
    <name evidence="1" type="ORF">Glove_406g52</name>
</gene>
<protein>
    <submittedName>
        <fullName evidence="1">Uncharacterized protein</fullName>
    </submittedName>
</protein>
<comment type="caution">
    <text evidence="1">The sequence shown here is derived from an EMBL/GenBank/DDBJ whole genome shotgun (WGS) entry which is preliminary data.</text>
</comment>
<name>A0A397H2K8_9GLOM</name>
<accession>A0A397H2K8</accession>
<evidence type="ECO:0000313" key="1">
    <source>
        <dbReference type="EMBL" id="RHZ56088.1"/>
    </source>
</evidence>